<protein>
    <recommendedName>
        <fullName evidence="3">Bacteriophage lambda Replication protein O N-terminal domain-containing protein</fullName>
    </recommendedName>
</protein>
<reference evidence="1 2" key="1">
    <citation type="submission" date="2018-12" db="EMBL/GenBank/DDBJ databases">
        <authorList>
            <consortium name="Pathogen Informatics"/>
        </authorList>
    </citation>
    <scope>NUCLEOTIDE SEQUENCE [LARGE SCALE GENOMIC DNA]</scope>
    <source>
        <strain evidence="1 2">NCTC10976</strain>
    </source>
</reference>
<dbReference type="Proteomes" id="UP000275510">
    <property type="component" value="Chromosome"/>
</dbReference>
<evidence type="ECO:0000313" key="1">
    <source>
        <dbReference type="EMBL" id="VEJ16395.1"/>
    </source>
</evidence>
<name>A0A3S5BLG9_ACTPL</name>
<proteinExistence type="predicted"/>
<evidence type="ECO:0000313" key="2">
    <source>
        <dbReference type="Proteomes" id="UP000275510"/>
    </source>
</evidence>
<dbReference type="EMBL" id="LR134515">
    <property type="protein sequence ID" value="VEJ16395.1"/>
    <property type="molecule type" value="Genomic_DNA"/>
</dbReference>
<evidence type="ECO:0008006" key="3">
    <source>
        <dbReference type="Google" id="ProtNLM"/>
    </source>
</evidence>
<sequence>MSRFIPNSFQVPNAVVDEFLRKMSGPGIKCYLLITRQTTGWQKQKDRISINQFMEKCGIKDKRTAQNGVAELEELGLIIAFRQLGEITEFTLNFDFECDECEPVAKNVPSIKNCTQPVAKNVPSTSSKKCTSTKNNIKNNITNNTLTGINARTRETKKSAVLMLLEQFGITGKLAEDFIVHRKAKKAPITETALNGYQREADKAKIPIQKAVEIAIERGWTGFKADWQWQDDQPKHRPKDNMRAEWNTPEAWAEVL</sequence>
<dbReference type="AlphaFoldDB" id="A0A3S5BLG9"/>
<dbReference type="Gene3D" id="1.10.10.10">
    <property type="entry name" value="Winged helix-like DNA-binding domain superfamily/Winged helix DNA-binding domain"/>
    <property type="match status" value="1"/>
</dbReference>
<dbReference type="InterPro" id="IPR036388">
    <property type="entry name" value="WH-like_DNA-bd_sf"/>
</dbReference>
<gene>
    <name evidence="1" type="ORF">NCTC10976_00480</name>
</gene>
<dbReference type="RefSeq" id="WP_012478361.1">
    <property type="nucleotide sequence ID" value="NZ_CP031869.1"/>
</dbReference>
<accession>A0A3S5BLG9</accession>
<organism evidence="1 2">
    <name type="scientific">Actinobacillus pleuropneumoniae</name>
    <name type="common">Haemophilus pleuropneumoniae</name>
    <dbReference type="NCBI Taxonomy" id="715"/>
    <lineage>
        <taxon>Bacteria</taxon>
        <taxon>Pseudomonadati</taxon>
        <taxon>Pseudomonadota</taxon>
        <taxon>Gammaproteobacteria</taxon>
        <taxon>Pasteurellales</taxon>
        <taxon>Pasteurellaceae</taxon>
        <taxon>Actinobacillus</taxon>
    </lineage>
</organism>